<dbReference type="InterPro" id="IPR004659">
    <property type="entry name" value="RNase_E/G"/>
</dbReference>
<dbReference type="PANTHER" id="PTHR30001:SF1">
    <property type="entry name" value="RIBONUCLEASE E_G-LIKE PROTEIN, CHLOROPLASTIC"/>
    <property type="match status" value="1"/>
</dbReference>
<evidence type="ECO:0000313" key="9">
    <source>
        <dbReference type="EMBL" id="RAK60907.1"/>
    </source>
</evidence>
<dbReference type="GO" id="GO:0016787">
    <property type="term" value="F:hydrolase activity"/>
    <property type="evidence" value="ECO:0007669"/>
    <property type="project" value="UniProtKB-KW"/>
</dbReference>
<dbReference type="RefSeq" id="WP_111458199.1">
    <property type="nucleotide sequence ID" value="NZ_QFYP01000001.1"/>
</dbReference>
<evidence type="ECO:0000259" key="8">
    <source>
        <dbReference type="Pfam" id="PF10150"/>
    </source>
</evidence>
<comment type="cofactor">
    <cofactor evidence="1">
        <name>Mg(2+)</name>
        <dbReference type="ChEBI" id="CHEBI:18420"/>
    </cofactor>
</comment>
<dbReference type="InterPro" id="IPR019307">
    <property type="entry name" value="RNA-bd_AU-1/RNase_E/G"/>
</dbReference>
<keyword evidence="6" id="KW-0460">Magnesium</keyword>
<evidence type="ECO:0000313" key="10">
    <source>
        <dbReference type="Proteomes" id="UP000249842"/>
    </source>
</evidence>
<keyword evidence="2" id="KW-0540">Nuclease</keyword>
<dbReference type="GO" id="GO:0004519">
    <property type="term" value="F:endonuclease activity"/>
    <property type="evidence" value="ECO:0007669"/>
    <property type="project" value="UniProtKB-KW"/>
</dbReference>
<dbReference type="GO" id="GO:0046872">
    <property type="term" value="F:metal ion binding"/>
    <property type="evidence" value="ECO:0007669"/>
    <property type="project" value="UniProtKB-KW"/>
</dbReference>
<protein>
    <submittedName>
        <fullName evidence="9">Ribonuclease E/G</fullName>
    </submittedName>
</protein>
<reference evidence="10" key="1">
    <citation type="submission" date="2018-05" db="EMBL/GenBank/DDBJ databases">
        <authorList>
            <person name="Li X."/>
        </authorList>
    </citation>
    <scope>NUCLEOTIDE SEQUENCE [LARGE SCALE GENOMIC DNA]</scope>
    <source>
        <strain evidence="10">HKS-05</strain>
    </source>
</reference>
<accession>A0A328B269</accession>
<organism evidence="9 10">
    <name type="scientific">Phenylobacterium hankyongense</name>
    <dbReference type="NCBI Taxonomy" id="1813876"/>
    <lineage>
        <taxon>Bacteria</taxon>
        <taxon>Pseudomonadati</taxon>
        <taxon>Pseudomonadota</taxon>
        <taxon>Alphaproteobacteria</taxon>
        <taxon>Caulobacterales</taxon>
        <taxon>Caulobacteraceae</taxon>
        <taxon>Phenylobacterium</taxon>
    </lineage>
</organism>
<comment type="caution">
    <text evidence="9">The sequence shown here is derived from an EMBL/GenBank/DDBJ whole genome shotgun (WGS) entry which is preliminary data.</text>
</comment>
<gene>
    <name evidence="9" type="ORF">DJ021_14345</name>
</gene>
<evidence type="ECO:0000256" key="7">
    <source>
        <dbReference type="ARBA" id="ARBA00022884"/>
    </source>
</evidence>
<dbReference type="Pfam" id="PF10150">
    <property type="entry name" value="RNase_E_G"/>
    <property type="match status" value="1"/>
</dbReference>
<evidence type="ECO:0000256" key="2">
    <source>
        <dbReference type="ARBA" id="ARBA00022722"/>
    </source>
</evidence>
<evidence type="ECO:0000256" key="3">
    <source>
        <dbReference type="ARBA" id="ARBA00022723"/>
    </source>
</evidence>
<dbReference type="Proteomes" id="UP000249842">
    <property type="component" value="Unassembled WGS sequence"/>
</dbReference>
<dbReference type="PANTHER" id="PTHR30001">
    <property type="entry name" value="RIBONUCLEASE"/>
    <property type="match status" value="1"/>
</dbReference>
<keyword evidence="7" id="KW-0694">RNA-binding</keyword>
<name>A0A328B269_9CAUL</name>
<dbReference type="OrthoDB" id="9804278at2"/>
<dbReference type="EMBL" id="QFYP01000001">
    <property type="protein sequence ID" value="RAK60907.1"/>
    <property type="molecule type" value="Genomic_DNA"/>
</dbReference>
<sequence>MSERRIYLDRGIGEQRGVITLDGRPERLIIRRDGDDPRLILGARLTARVASIEPALATAFVDLGGGAEAILPFKPDSRPVRGQSLDVEIRAEPRRGKLAIVRALGAGEGAPRLTVPAPDVASELMTLVRDAKLVEGRAARTVADEAETEALDVLHPIPGGGLLAVEPTRALTAIDVDLGERKGADAKRVTRQANLAALGMAARLLRLKGLGGIVVIDLVGRGHDGTALMAAARTAFAPDNPGVAIGPVGRFGTMELSLPRRARPLAEVLCRDDGQLSDASLAYRLVRRLQAEGEAQPGARLLAACAPAVAAAANPLVARLAELMGARFAIRSEAGRARDQIDVGQA</sequence>
<dbReference type="GO" id="GO:0003723">
    <property type="term" value="F:RNA binding"/>
    <property type="evidence" value="ECO:0007669"/>
    <property type="project" value="UniProtKB-KW"/>
</dbReference>
<dbReference type="GO" id="GO:0004540">
    <property type="term" value="F:RNA nuclease activity"/>
    <property type="evidence" value="ECO:0007669"/>
    <property type="project" value="InterPro"/>
</dbReference>
<dbReference type="GO" id="GO:0005737">
    <property type="term" value="C:cytoplasm"/>
    <property type="evidence" value="ECO:0007669"/>
    <property type="project" value="TreeGrafter"/>
</dbReference>
<proteinExistence type="predicted"/>
<evidence type="ECO:0000256" key="6">
    <source>
        <dbReference type="ARBA" id="ARBA00022842"/>
    </source>
</evidence>
<keyword evidence="10" id="KW-1185">Reference proteome</keyword>
<keyword evidence="4" id="KW-0255">Endonuclease</keyword>
<dbReference type="GO" id="GO:0006364">
    <property type="term" value="P:rRNA processing"/>
    <property type="evidence" value="ECO:0007669"/>
    <property type="project" value="TreeGrafter"/>
</dbReference>
<feature type="domain" description="RNA-binding protein AU-1/Ribonuclease E/G" evidence="8">
    <location>
        <begin position="149"/>
        <end position="257"/>
    </location>
</feature>
<dbReference type="AlphaFoldDB" id="A0A328B269"/>
<evidence type="ECO:0000256" key="1">
    <source>
        <dbReference type="ARBA" id="ARBA00001946"/>
    </source>
</evidence>
<keyword evidence="5" id="KW-0378">Hydrolase</keyword>
<keyword evidence="3" id="KW-0479">Metal-binding</keyword>
<evidence type="ECO:0000256" key="4">
    <source>
        <dbReference type="ARBA" id="ARBA00022759"/>
    </source>
</evidence>
<evidence type="ECO:0000256" key="5">
    <source>
        <dbReference type="ARBA" id="ARBA00022801"/>
    </source>
</evidence>